<feature type="transmembrane region" description="Helical" evidence="1">
    <location>
        <begin position="340"/>
        <end position="362"/>
    </location>
</feature>
<feature type="transmembrane region" description="Helical" evidence="1">
    <location>
        <begin position="80"/>
        <end position="100"/>
    </location>
</feature>
<accession>A2SFD6</accession>
<dbReference type="HOGENOM" id="CLU_705187_0_0_4"/>
<dbReference type="SUPFAM" id="SSF103473">
    <property type="entry name" value="MFS general substrate transporter"/>
    <property type="match status" value="1"/>
</dbReference>
<feature type="transmembrane region" description="Helical" evidence="1">
    <location>
        <begin position="307"/>
        <end position="328"/>
    </location>
</feature>
<proteinExistence type="predicted"/>
<feature type="transmembrane region" description="Helical" evidence="1">
    <location>
        <begin position="175"/>
        <end position="192"/>
    </location>
</feature>
<feature type="transmembrane region" description="Helical" evidence="1">
    <location>
        <begin position="213"/>
        <end position="236"/>
    </location>
</feature>
<dbReference type="AlphaFoldDB" id="A2SFD6"/>
<keyword evidence="1" id="KW-0472">Membrane</keyword>
<feature type="transmembrane region" description="Helical" evidence="1">
    <location>
        <begin position="106"/>
        <end position="131"/>
    </location>
</feature>
<sequence>MTGPSVSAGAALYIAVIQFLFVTTWTVYAIYLPQLLETTGLPRAWAPWILLFDQLVFLVADIATGVFADRVQRTLGRIGPWIVGATALSCLAFLLLPLAARSGSAASGWLLALTLVWTLSSSALRAPPWVLLGRHAARPALPWLNALTLLGLAAGGAVAPYLGVLLKGVDPRLPFALSSLTLLATTAGLVQVERALARWRSAPLPAETTQIPHVGGAGHAAWMLGVLLLATAYQAQVFVNAVPHYLRFAAPSALEWLLPLFWVGFGVAMLPGAALCRAFGALPTLAASALCGAAAALASAVAASLPWLVAAQLGAGAAWGGMLLAMFASAAERGRSGREGLVLGTMFAMLALATLLRIGAVLAGVQADAARAAALAWMPAALWGIGGVLVALLARRSARPD</sequence>
<feature type="transmembrane region" description="Helical" evidence="1">
    <location>
        <begin position="12"/>
        <end position="33"/>
    </location>
</feature>
<dbReference type="Proteomes" id="UP000000366">
    <property type="component" value="Chromosome"/>
</dbReference>
<name>A2SFD6_METPP</name>
<gene>
    <name evidence="2" type="ordered locus">Mpe_A1313</name>
</gene>
<dbReference type="InterPro" id="IPR036259">
    <property type="entry name" value="MFS_trans_sf"/>
</dbReference>
<reference evidence="2 3" key="1">
    <citation type="journal article" date="2007" name="J. Bacteriol.">
        <title>Whole-genome analysis of the methyl tert-butyl ether-degrading beta-proteobacterium Methylibium petroleiphilum PM1.</title>
        <authorList>
            <person name="Kane S.R."/>
            <person name="Chakicherla A.Y."/>
            <person name="Chain P.S.G."/>
            <person name="Schmidt R."/>
            <person name="Shin M.W."/>
            <person name="Legler T.C."/>
            <person name="Scow K.M."/>
            <person name="Larimer F.W."/>
            <person name="Lucas S.M."/>
            <person name="Richardson P.M."/>
            <person name="Hristova K.R."/>
        </authorList>
    </citation>
    <scope>NUCLEOTIDE SEQUENCE [LARGE SCALE GENOMIC DNA]</scope>
    <source>
        <strain evidence="3">ATCC BAA-1232 / LMG 22953 / PM1</strain>
    </source>
</reference>
<feature type="transmembrane region" description="Helical" evidence="1">
    <location>
        <begin position="45"/>
        <end position="68"/>
    </location>
</feature>
<feature type="transmembrane region" description="Helical" evidence="1">
    <location>
        <begin position="256"/>
        <end position="275"/>
    </location>
</feature>
<dbReference type="Gene3D" id="1.20.1250.20">
    <property type="entry name" value="MFS general substrate transporter like domains"/>
    <property type="match status" value="2"/>
</dbReference>
<dbReference type="RefSeq" id="WP_011828912.1">
    <property type="nucleotide sequence ID" value="NC_008825.1"/>
</dbReference>
<dbReference type="KEGG" id="mpt:Mpe_A1313"/>
<keyword evidence="1" id="KW-1133">Transmembrane helix</keyword>
<evidence type="ECO:0000313" key="2">
    <source>
        <dbReference type="EMBL" id="ABM94275.1"/>
    </source>
</evidence>
<dbReference type="eggNOG" id="COG2211">
    <property type="taxonomic scope" value="Bacteria"/>
</dbReference>
<keyword evidence="1" id="KW-0812">Transmembrane</keyword>
<keyword evidence="3" id="KW-1185">Reference proteome</keyword>
<evidence type="ECO:0008006" key="4">
    <source>
        <dbReference type="Google" id="ProtNLM"/>
    </source>
</evidence>
<feature type="transmembrane region" description="Helical" evidence="1">
    <location>
        <begin position="374"/>
        <end position="394"/>
    </location>
</feature>
<evidence type="ECO:0000256" key="1">
    <source>
        <dbReference type="SAM" id="Phobius"/>
    </source>
</evidence>
<protein>
    <recommendedName>
        <fullName evidence="4">MFS transporter</fullName>
    </recommendedName>
</protein>
<feature type="transmembrane region" description="Helical" evidence="1">
    <location>
        <begin position="282"/>
        <end position="301"/>
    </location>
</feature>
<evidence type="ECO:0000313" key="3">
    <source>
        <dbReference type="Proteomes" id="UP000000366"/>
    </source>
</evidence>
<organism evidence="2 3">
    <name type="scientific">Methylibium petroleiphilum (strain ATCC BAA-1232 / LMG 22953 / PM1)</name>
    <dbReference type="NCBI Taxonomy" id="420662"/>
    <lineage>
        <taxon>Bacteria</taxon>
        <taxon>Pseudomonadati</taxon>
        <taxon>Pseudomonadota</taxon>
        <taxon>Betaproteobacteria</taxon>
        <taxon>Burkholderiales</taxon>
        <taxon>Sphaerotilaceae</taxon>
        <taxon>Methylibium</taxon>
    </lineage>
</organism>
<dbReference type="STRING" id="420662.Mpe_A1313"/>
<feature type="transmembrane region" description="Helical" evidence="1">
    <location>
        <begin position="143"/>
        <end position="163"/>
    </location>
</feature>
<dbReference type="EMBL" id="CP000555">
    <property type="protein sequence ID" value="ABM94275.1"/>
    <property type="molecule type" value="Genomic_DNA"/>
</dbReference>